<dbReference type="Proteomes" id="UP000076874">
    <property type="component" value="Unassembled WGS sequence"/>
</dbReference>
<organism evidence="3 4">
    <name type="scientific">Niveomyces insectorum RCEF 264</name>
    <dbReference type="NCBI Taxonomy" id="1081102"/>
    <lineage>
        <taxon>Eukaryota</taxon>
        <taxon>Fungi</taxon>
        <taxon>Dikarya</taxon>
        <taxon>Ascomycota</taxon>
        <taxon>Pezizomycotina</taxon>
        <taxon>Sordariomycetes</taxon>
        <taxon>Hypocreomycetidae</taxon>
        <taxon>Hypocreales</taxon>
        <taxon>Cordycipitaceae</taxon>
        <taxon>Niveomyces</taxon>
    </lineage>
</organism>
<evidence type="ECO:0000256" key="2">
    <source>
        <dbReference type="SAM" id="MobiDB-lite"/>
    </source>
</evidence>
<keyword evidence="1" id="KW-0175">Coiled coil</keyword>
<protein>
    <submittedName>
        <fullName evidence="3">rRNA-processing protein efg1</fullName>
    </submittedName>
</protein>
<feature type="compositionally biased region" description="Acidic residues" evidence="2">
    <location>
        <begin position="24"/>
        <end position="34"/>
    </location>
</feature>
<dbReference type="OrthoDB" id="5222339at2759"/>
<dbReference type="SUPFAM" id="SSF54768">
    <property type="entry name" value="dsRNA-binding domain-like"/>
    <property type="match status" value="1"/>
</dbReference>
<keyword evidence="4" id="KW-1185">Reference proteome</keyword>
<evidence type="ECO:0000256" key="1">
    <source>
        <dbReference type="SAM" id="Coils"/>
    </source>
</evidence>
<gene>
    <name evidence="3" type="ORF">SPI_06481</name>
</gene>
<dbReference type="AlphaFoldDB" id="A0A167RAA2"/>
<feature type="coiled-coil region" evidence="1">
    <location>
        <begin position="436"/>
        <end position="463"/>
    </location>
</feature>
<evidence type="ECO:0000313" key="4">
    <source>
        <dbReference type="Proteomes" id="UP000076874"/>
    </source>
</evidence>
<name>A0A167RAA2_9HYPO</name>
<sequence length="465" mass="50939">MLCCVIRRQGRRRGRRLPGRYADEEGQNDEDDDGKEQRKRKGEDRTESSGLETKLRQGRLASVCFSPARALRFLLPLAALRHGRPRRPATTTTSALKAWIALQEDHARRLGQPAPLTPEQRQALAVLVPPTAPPATDVGNDADKTDWVSLLMRYHAARNKSPHDPPEFHDEPVLAADGRTPQAWRCRCRLPREAPEQRFPEDHTDDDVPFQRKKDAKQHAARCAVVWLRAHRYMTANGTGVVAPAQDSYLPGNAAVATGKATIARPPPPPPLSPKPAALAAQPAAARRVKPMMRPTAVQAGSRVVLPQPATTQAVPVTTPPTTTTAATKAPVFFRSLVTASRTAVRTVPGTHDSDDEADSDVTKLASLCQMLRLGAPAYELWLSSADVNGFFDGRVQILNSTKGASGDLVLPDGVGVVTNVYTRKATREKLAQSVLRCLEKRIMVFTGEMEEAEEEQEEEEEKGL</sequence>
<evidence type="ECO:0000313" key="3">
    <source>
        <dbReference type="EMBL" id="OAA58408.1"/>
    </source>
</evidence>
<proteinExistence type="predicted"/>
<comment type="caution">
    <text evidence="3">The sequence shown here is derived from an EMBL/GenBank/DDBJ whole genome shotgun (WGS) entry which is preliminary data.</text>
</comment>
<accession>A0A167RAA2</accession>
<reference evidence="3 4" key="1">
    <citation type="journal article" date="2016" name="Genome Biol. Evol.">
        <title>Divergent and convergent evolution of fungal pathogenicity.</title>
        <authorList>
            <person name="Shang Y."/>
            <person name="Xiao G."/>
            <person name="Zheng P."/>
            <person name="Cen K."/>
            <person name="Zhan S."/>
            <person name="Wang C."/>
        </authorList>
    </citation>
    <scope>NUCLEOTIDE SEQUENCE [LARGE SCALE GENOMIC DNA]</scope>
    <source>
        <strain evidence="3 4">RCEF 264</strain>
    </source>
</reference>
<dbReference type="EMBL" id="AZHD01000012">
    <property type="protein sequence ID" value="OAA58408.1"/>
    <property type="molecule type" value="Genomic_DNA"/>
</dbReference>
<feature type="region of interest" description="Disordered" evidence="2">
    <location>
        <begin position="16"/>
        <end position="53"/>
    </location>
</feature>